<evidence type="ECO:0000256" key="6">
    <source>
        <dbReference type="SAM" id="MobiDB-lite"/>
    </source>
</evidence>
<dbReference type="InterPro" id="IPR007577">
    <property type="entry name" value="GlycoTrfase_DXD_sugar-bd_CS"/>
</dbReference>
<dbReference type="AlphaFoldDB" id="A0A813DHP6"/>
<dbReference type="InterPro" id="IPR002893">
    <property type="entry name" value="Znf_MYND"/>
</dbReference>
<organism evidence="8 9">
    <name type="scientific">Polarella glacialis</name>
    <name type="common">Dinoflagellate</name>
    <dbReference type="NCBI Taxonomy" id="89957"/>
    <lineage>
        <taxon>Eukaryota</taxon>
        <taxon>Sar</taxon>
        <taxon>Alveolata</taxon>
        <taxon>Dinophyceae</taxon>
        <taxon>Suessiales</taxon>
        <taxon>Suessiaceae</taxon>
        <taxon>Polarella</taxon>
    </lineage>
</organism>
<dbReference type="GO" id="GO:0000030">
    <property type="term" value="F:mannosyltransferase activity"/>
    <property type="evidence" value="ECO:0007669"/>
    <property type="project" value="TreeGrafter"/>
</dbReference>
<keyword evidence="2" id="KW-0479">Metal-binding</keyword>
<evidence type="ECO:0000259" key="7">
    <source>
        <dbReference type="PROSITE" id="PS50865"/>
    </source>
</evidence>
<dbReference type="SUPFAM" id="SSF53448">
    <property type="entry name" value="Nucleotide-diphospho-sugar transferases"/>
    <property type="match status" value="1"/>
</dbReference>
<dbReference type="EMBL" id="CAJNNV010002578">
    <property type="protein sequence ID" value="CAE8587423.1"/>
    <property type="molecule type" value="Genomic_DNA"/>
</dbReference>
<dbReference type="Pfam" id="PF04488">
    <property type="entry name" value="Gly_transf_sug"/>
    <property type="match status" value="1"/>
</dbReference>
<feature type="compositionally biased region" description="Basic and acidic residues" evidence="6">
    <location>
        <begin position="359"/>
        <end position="437"/>
    </location>
</feature>
<dbReference type="Gene3D" id="3.90.550.20">
    <property type="match status" value="1"/>
</dbReference>
<evidence type="ECO:0000313" key="8">
    <source>
        <dbReference type="EMBL" id="CAE8587423.1"/>
    </source>
</evidence>
<name>A0A813DHP6_POLGL</name>
<keyword evidence="9" id="KW-1185">Reference proteome</keyword>
<keyword evidence="1" id="KW-0808">Transferase</keyword>
<evidence type="ECO:0000313" key="9">
    <source>
        <dbReference type="Proteomes" id="UP000654075"/>
    </source>
</evidence>
<dbReference type="InterPro" id="IPR051706">
    <property type="entry name" value="Glycosyltransferase_domain"/>
</dbReference>
<evidence type="ECO:0000256" key="2">
    <source>
        <dbReference type="ARBA" id="ARBA00022723"/>
    </source>
</evidence>
<gene>
    <name evidence="8" type="ORF">PGLA1383_LOCUS6259</name>
</gene>
<feature type="domain" description="MYND-type" evidence="7">
    <location>
        <begin position="30"/>
        <end position="67"/>
    </location>
</feature>
<dbReference type="OrthoDB" id="265717at2759"/>
<dbReference type="PROSITE" id="PS50865">
    <property type="entry name" value="ZF_MYND_2"/>
    <property type="match status" value="1"/>
</dbReference>
<dbReference type="GO" id="GO:0016020">
    <property type="term" value="C:membrane"/>
    <property type="evidence" value="ECO:0007669"/>
    <property type="project" value="GOC"/>
</dbReference>
<dbReference type="Gene3D" id="6.10.140.2220">
    <property type="match status" value="1"/>
</dbReference>
<dbReference type="PANTHER" id="PTHR32385">
    <property type="entry name" value="MANNOSYL PHOSPHORYLINOSITOL CERAMIDE SYNTHASE"/>
    <property type="match status" value="1"/>
</dbReference>
<comment type="caution">
    <text evidence="8">The sequence shown here is derived from an EMBL/GenBank/DDBJ whole genome shotgun (WGS) entry which is preliminary data.</text>
</comment>
<reference evidence="8" key="1">
    <citation type="submission" date="2021-02" db="EMBL/GenBank/DDBJ databases">
        <authorList>
            <person name="Dougan E. K."/>
            <person name="Rhodes N."/>
            <person name="Thang M."/>
            <person name="Chan C."/>
        </authorList>
    </citation>
    <scope>NUCLEOTIDE SEQUENCE</scope>
</reference>
<keyword evidence="3 5" id="KW-0863">Zinc-finger</keyword>
<evidence type="ECO:0000256" key="1">
    <source>
        <dbReference type="ARBA" id="ARBA00022679"/>
    </source>
</evidence>
<dbReference type="Pfam" id="PF01753">
    <property type="entry name" value="zf-MYND"/>
    <property type="match status" value="1"/>
</dbReference>
<feature type="region of interest" description="Disordered" evidence="6">
    <location>
        <begin position="354"/>
        <end position="468"/>
    </location>
</feature>
<evidence type="ECO:0000256" key="3">
    <source>
        <dbReference type="ARBA" id="ARBA00022771"/>
    </source>
</evidence>
<accession>A0A813DHP6</accession>
<dbReference type="GO" id="GO:0008270">
    <property type="term" value="F:zinc ion binding"/>
    <property type="evidence" value="ECO:0007669"/>
    <property type="project" value="UniProtKB-KW"/>
</dbReference>
<dbReference type="InterPro" id="IPR029044">
    <property type="entry name" value="Nucleotide-diphossugar_trans"/>
</dbReference>
<evidence type="ECO:0000256" key="5">
    <source>
        <dbReference type="PROSITE-ProRule" id="PRU00134"/>
    </source>
</evidence>
<sequence>MAPAASLQGQALGELCSLSSGWRSGVVEACRGCGEDAPEYLCSRCRQVSYCGPACQRKDWQMHRSWFNGDDKVGGCGTLRDSRLHASSLGFVHTVWGLWDTVPLPLASRRSRVAAAQMLSRARIVTWSRLGVESLLSEEWRQVWRVLPRAVCQADVARYLIALHVGGLYLDADAELIQAPPGGSWELLLFEEQRVPHIRHLGPRESPHLVRIAQFMFATVPQHAFWRSVLELSLSRCRQLLTEGIQWKDSDVLWATGPDVVTSVFHEQFHSDVSIQVGVARDFVRAVLRMASGFVFMSGRSFEAAVAREIEDAASEVQIAGRGPPELAIVQFLDAKQLLRAVSVSKSPVFAKFAHGSSRRREGSSAEKTKGKSSTDEKTENTTEEKKEEKVEEKAEKVEEKAEQKVEEKAEDKGQEKYELNSEKESSKQDTAEKAEENQQDEASSEEPSPVLSKQQADALRMAREQAEVVEKLAKEKADVEAELMAGVMEVARAEDQRKNERQHQRTAAEESLMLLAKMKEEKDQKQKAVQDKQDAEEMKLQAVMLKATEPKKVNVNSALVLNQDGQKRASLSFSMKKKSVL</sequence>
<dbReference type="PANTHER" id="PTHR32385:SF23">
    <property type="entry name" value="NUCLEOTIDE-DIPHOSPHO-SUGAR TRANSFERASE"/>
    <property type="match status" value="1"/>
</dbReference>
<dbReference type="GO" id="GO:0051999">
    <property type="term" value="P:mannosyl-inositol phosphorylceramide biosynthetic process"/>
    <property type="evidence" value="ECO:0007669"/>
    <property type="project" value="TreeGrafter"/>
</dbReference>
<keyword evidence="4" id="KW-0862">Zinc</keyword>
<evidence type="ECO:0000256" key="4">
    <source>
        <dbReference type="ARBA" id="ARBA00022833"/>
    </source>
</evidence>
<dbReference type="CDD" id="cd23020">
    <property type="entry name" value="zf-HIT"/>
    <property type="match status" value="1"/>
</dbReference>
<protein>
    <recommendedName>
        <fullName evidence="7">MYND-type domain-containing protein</fullName>
    </recommendedName>
</protein>
<dbReference type="Proteomes" id="UP000654075">
    <property type="component" value="Unassembled WGS sequence"/>
</dbReference>
<dbReference type="SUPFAM" id="SSF144232">
    <property type="entry name" value="HIT/MYND zinc finger-like"/>
    <property type="match status" value="1"/>
</dbReference>
<proteinExistence type="predicted"/>